<evidence type="ECO:0000313" key="1">
    <source>
        <dbReference type="Proteomes" id="UP000095287"/>
    </source>
</evidence>
<dbReference type="Proteomes" id="UP000095287">
    <property type="component" value="Unplaced"/>
</dbReference>
<keyword evidence="1" id="KW-1185">Reference proteome</keyword>
<dbReference type="WBParaSite" id="L893_g6487.t1">
    <property type="protein sequence ID" value="L893_g6487.t1"/>
    <property type="gene ID" value="L893_g6487"/>
</dbReference>
<protein>
    <submittedName>
        <fullName evidence="2">Type VI secretion system protein ImpL</fullName>
    </submittedName>
</protein>
<organism evidence="1 2">
    <name type="scientific">Steinernema glaseri</name>
    <dbReference type="NCBI Taxonomy" id="37863"/>
    <lineage>
        <taxon>Eukaryota</taxon>
        <taxon>Metazoa</taxon>
        <taxon>Ecdysozoa</taxon>
        <taxon>Nematoda</taxon>
        <taxon>Chromadorea</taxon>
        <taxon>Rhabditida</taxon>
        <taxon>Tylenchina</taxon>
        <taxon>Panagrolaimomorpha</taxon>
        <taxon>Strongyloidoidea</taxon>
        <taxon>Steinernematidae</taxon>
        <taxon>Steinernema</taxon>
    </lineage>
</organism>
<name>A0A1I8AJN3_9BILA</name>
<evidence type="ECO:0000313" key="2">
    <source>
        <dbReference type="WBParaSite" id="L893_g6487.t1"/>
    </source>
</evidence>
<proteinExistence type="predicted"/>
<sequence length="50" mass="5842">AENSWRARWQLRAFDRIIGFGDDSPRQTSAANVQLSLQSKRLRWEMTFSG</sequence>
<dbReference type="AlphaFoldDB" id="A0A1I8AJN3"/>
<accession>A0A1I8AJN3</accession>
<reference evidence="2" key="1">
    <citation type="submission" date="2016-11" db="UniProtKB">
        <authorList>
            <consortium name="WormBaseParasite"/>
        </authorList>
    </citation>
    <scope>IDENTIFICATION</scope>
</reference>